<name>A0ABV2SKN6_9GAMM</name>
<evidence type="ECO:0000313" key="2">
    <source>
        <dbReference type="EMBL" id="MET4758332.1"/>
    </source>
</evidence>
<organism evidence="2 3">
    <name type="scientific">Endozoicomonas lisbonensis</name>
    <dbReference type="NCBI Taxonomy" id="3120522"/>
    <lineage>
        <taxon>Bacteria</taxon>
        <taxon>Pseudomonadati</taxon>
        <taxon>Pseudomonadota</taxon>
        <taxon>Gammaproteobacteria</taxon>
        <taxon>Oceanospirillales</taxon>
        <taxon>Endozoicomonadaceae</taxon>
        <taxon>Endozoicomonas</taxon>
    </lineage>
</organism>
<protein>
    <submittedName>
        <fullName evidence="2">Uncharacterized protein</fullName>
    </submittedName>
</protein>
<feature type="compositionally biased region" description="Basic and acidic residues" evidence="1">
    <location>
        <begin position="402"/>
        <end position="439"/>
    </location>
</feature>
<dbReference type="EMBL" id="JBEWTB010000002">
    <property type="protein sequence ID" value="MET4758332.1"/>
    <property type="molecule type" value="Genomic_DNA"/>
</dbReference>
<keyword evidence="3" id="KW-1185">Reference proteome</keyword>
<feature type="compositionally biased region" description="Basic and acidic residues" evidence="1">
    <location>
        <begin position="358"/>
        <end position="369"/>
    </location>
</feature>
<feature type="compositionally biased region" description="Polar residues" evidence="1">
    <location>
        <begin position="755"/>
        <end position="782"/>
    </location>
</feature>
<dbReference type="Proteomes" id="UP001549366">
    <property type="component" value="Unassembled WGS sequence"/>
</dbReference>
<evidence type="ECO:0000256" key="1">
    <source>
        <dbReference type="SAM" id="MobiDB-lite"/>
    </source>
</evidence>
<feature type="region of interest" description="Disordered" evidence="1">
    <location>
        <begin position="336"/>
        <end position="708"/>
    </location>
</feature>
<reference evidence="2 3" key="1">
    <citation type="submission" date="2024-06" db="EMBL/GenBank/DDBJ databases">
        <title>Genomic Encyclopedia of Type Strains, Phase V (KMG-V): Genome sequencing to study the core and pangenomes of soil and plant-associated prokaryotes.</title>
        <authorList>
            <person name="Whitman W."/>
        </authorList>
    </citation>
    <scope>NUCLEOTIDE SEQUENCE [LARGE SCALE GENOMIC DNA]</scope>
    <source>
        <strain evidence="2 3">NE40</strain>
    </source>
</reference>
<feature type="compositionally biased region" description="Basic and acidic residues" evidence="1">
    <location>
        <begin position="377"/>
        <end position="392"/>
    </location>
</feature>
<feature type="region of interest" description="Disordered" evidence="1">
    <location>
        <begin position="751"/>
        <end position="782"/>
    </location>
</feature>
<dbReference type="CDD" id="cd06503">
    <property type="entry name" value="ATP-synt_Fo_b"/>
    <property type="match status" value="2"/>
</dbReference>
<feature type="compositionally biased region" description="Basic and acidic residues" evidence="1">
    <location>
        <begin position="447"/>
        <end position="697"/>
    </location>
</feature>
<comment type="caution">
    <text evidence="2">The sequence shown here is derived from an EMBL/GenBank/DDBJ whole genome shotgun (WGS) entry which is preliminary data.</text>
</comment>
<proteinExistence type="predicted"/>
<sequence>MKRNYNLAGIKKYLLFFFIALFSTSVLSITIEDLKKRLGDHLISINSPVMQSEYHDSALNFLTTVISQEFDIRQINVYQVNEFIMHVAIVVNNFLYDASGNAPEASPNDPSNTLLLGGQRLRGVLRNTPFLRTFFSRAVSLQHPAVSGPRQVLFPEQGVQPVQFSLNQPVPGQQLLLLQHPHQQPQFHQPVMPQPPHLLPVYPPPLVVNANLVRPTMYQLNRVAAEKNNFVEVGQPIGAEATQEETEEAKMLKALTEENLSLKEQQQILKNEIDQDKREKTINEAEKAEQLKQLAEQIKQLKQQQKDLEDKTAQIVKENSVKTEQLKQLAEQTEQLKHLSGQNDELKEQRNKLKREKSKIGKEKDRLVKENASLKQQIKDSQESSTHKEGKPSHKGTNNQQKQKESSSHRTSSDREVQKLMGERERGEREEQEKREQERQMLIAQQKAKEKERKKREQEELALEKAEAEKKQQEKLAREKAEAEKKQQEKLAREKAEAEKKQQEKLAREKAEAEKKQQEKLAREKAEAEKKQQEKLAREKVAAEKKQQDELARKQAEAEKKQQEKLAREKVAAEKKRQDELARKQAEADKKQQEKLAREKAAAERKRQKELARKQAAAERKRQEDLARKKAEDQKKREQDELAQKQAEAERARQEELDRKQAEEEKKRQDELAREQAKQENEGSKQERTQDLSHKTEQTAGQLRTVDLFNPRNTLGSLAVVSASADPSRNLEKELSGLMKNNNIKKQFNNRNAAEASSKSSLPDDNTKPSQEVSQSNQINSNRRQMGEDTIFVKYGEYFLAAWTGVLFLGAIVVYHYINSQAKSDTDTFGDQCQPFLNNIISNGDDSTIKDSKITMKCFVRLSAGDLIIPLYKPYIRNDEDGYSDFILYNGSENNNILPEDKFFLAPDKMEKMSNVSSNFGGRYAELLSDIHDLLLNKSLIDGLRITNLSAMLCGVMPIINQTKQCFLNVRDMIESNGINTISSYYSFMNFGKYVSDYYISRGNVFAILPFWEIDADGDLLGKRYPVKLQKNSYRPLFPLFDISPDEFIDPYTQGKSFFFSKDFAWVRHTNAFLSGQKTGLSQLKHFVVYESSPWKHYARIVGYDDGKQLSLLTEPDHGLRESHAEFIYMFYKRYLASSQQVRKIPEELRAWFTSCLESQVCQIPWFRTDFTKLDNGHYQRVHKAYEIKAVSSDKAMRQWQKKLAFVYVAANLKSTGLTISQFADEARKLCGVFEHYKNQLACFVELADAHFSKSDWTKSSEIIHYLENFDGHSPQVAWPINGEHSVLPPRVLTPL</sequence>
<evidence type="ECO:0000313" key="3">
    <source>
        <dbReference type="Proteomes" id="UP001549366"/>
    </source>
</evidence>
<dbReference type="RefSeq" id="WP_354008425.1">
    <property type="nucleotide sequence ID" value="NZ_JBEWTA010000001.1"/>
</dbReference>
<gene>
    <name evidence="2" type="ORF">V5J35_003524</name>
</gene>
<accession>A0ABV2SKN6</accession>